<keyword evidence="3" id="KW-0813">Transport</keyword>
<keyword evidence="6" id="KW-0769">Symport</keyword>
<evidence type="ECO:0000256" key="7">
    <source>
        <dbReference type="ARBA" id="ARBA00022989"/>
    </source>
</evidence>
<sequence length="405" mass="46037">MSKKLFINFLLLSTVLLLINKSANAQREFSKSINDSFILKLSEQDVLLLVDETKQIDLQLNGILDQKISVVFDNSHENYIDIQPSTIDINPTNESSKFVIKIHGLHPGQLDLGASVLPNGTYHGDIFIRLTVAISNAIIYISIIIGWMYFVAWSISFWPQIWINFKRKSVVGLNFDFLALNVVGHTLYAIFNVSLYWSSYIENEYFQRHPRGLNPVIANDVGFSVHAVFATSLTIIQCFIYERGEQRVSNIARGILGLFSVVIIISGILVATETLHWLDFIYNLSYIKLSITLIKYVPQAIMNYKRKSTIGWSIENVLLDFTGGILSMLQMILNAYNYDDWISIFGDPTKFGLGLFSVLFDVLFIVQHYVLYRDPEYTEITGDNNGDIPESNTNQIISDDNENVV</sequence>
<dbReference type="FunFam" id="1.20.1280.290:FF:000018">
    <property type="entry name" value="Cystinosin homolog"/>
    <property type="match status" value="1"/>
</dbReference>
<evidence type="ECO:0000256" key="10">
    <source>
        <dbReference type="ARBA" id="ARBA00048473"/>
    </source>
</evidence>
<evidence type="ECO:0000256" key="11">
    <source>
        <dbReference type="ARBA" id="ARBA00074957"/>
    </source>
</evidence>
<dbReference type="InterPro" id="IPR006603">
    <property type="entry name" value="PQ-loop_rpt"/>
</dbReference>
<keyword evidence="8 13" id="KW-0472">Membrane</keyword>
<accession>U5EI65</accession>
<comment type="subcellular location">
    <subcellularLocation>
        <location evidence="1">Lysosome membrane</location>
        <topology evidence="1">Multi-pass membrane protein</topology>
    </subcellularLocation>
</comment>
<evidence type="ECO:0000256" key="14">
    <source>
        <dbReference type="SAM" id="SignalP"/>
    </source>
</evidence>
<evidence type="ECO:0000256" key="6">
    <source>
        <dbReference type="ARBA" id="ARBA00022847"/>
    </source>
</evidence>
<dbReference type="InterPro" id="IPR005282">
    <property type="entry name" value="LC_transporter"/>
</dbReference>
<dbReference type="PANTHER" id="PTHR13131:SF5">
    <property type="entry name" value="CYSTINOSIN"/>
    <property type="match status" value="1"/>
</dbReference>
<dbReference type="GO" id="GO:0015293">
    <property type="term" value="F:symporter activity"/>
    <property type="evidence" value="ECO:0007669"/>
    <property type="project" value="UniProtKB-KW"/>
</dbReference>
<comment type="similarity">
    <text evidence="2">Belongs to the cystinosin family.</text>
</comment>
<keyword evidence="4 13" id="KW-0812">Transmembrane</keyword>
<proteinExistence type="evidence at transcript level"/>
<feature type="signal peptide" evidence="14">
    <location>
        <begin position="1"/>
        <end position="25"/>
    </location>
</feature>
<feature type="transmembrane region" description="Helical" evidence="13">
    <location>
        <begin position="317"/>
        <end position="336"/>
    </location>
</feature>
<evidence type="ECO:0000256" key="3">
    <source>
        <dbReference type="ARBA" id="ARBA00022448"/>
    </source>
</evidence>
<feature type="transmembrane region" description="Helical" evidence="13">
    <location>
        <begin position="137"/>
        <end position="158"/>
    </location>
</feature>
<evidence type="ECO:0000256" key="13">
    <source>
        <dbReference type="SAM" id="Phobius"/>
    </source>
</evidence>
<dbReference type="PANTHER" id="PTHR13131">
    <property type="entry name" value="CYSTINOSIN"/>
    <property type="match status" value="1"/>
</dbReference>
<comment type="catalytic activity">
    <reaction evidence="10">
        <text>L-cystine(out) + H(+)(out) = L-cystine(in) + H(+)(in)</text>
        <dbReference type="Rhea" id="RHEA:66172"/>
        <dbReference type="ChEBI" id="CHEBI:15378"/>
        <dbReference type="ChEBI" id="CHEBI:35491"/>
    </reaction>
    <physiologicalReaction direction="left-to-right" evidence="10">
        <dbReference type="Rhea" id="RHEA:66173"/>
    </physiologicalReaction>
</comment>
<dbReference type="EMBL" id="GANO01002753">
    <property type="protein sequence ID" value="JAB57118.1"/>
    <property type="molecule type" value="mRNA"/>
</dbReference>
<evidence type="ECO:0000256" key="9">
    <source>
        <dbReference type="ARBA" id="ARBA00023228"/>
    </source>
</evidence>
<evidence type="ECO:0000256" key="2">
    <source>
        <dbReference type="ARBA" id="ARBA00006855"/>
    </source>
</evidence>
<evidence type="ECO:0000256" key="1">
    <source>
        <dbReference type="ARBA" id="ARBA00004155"/>
    </source>
</evidence>
<protein>
    <recommendedName>
        <fullName evidence="11">Cystinosin homolog</fullName>
    </recommendedName>
</protein>
<evidence type="ECO:0000256" key="5">
    <source>
        <dbReference type="ARBA" id="ARBA00022737"/>
    </source>
</evidence>
<dbReference type="FunFam" id="1.20.1280.290:FF:000016">
    <property type="entry name" value="Cystinosin homolog"/>
    <property type="match status" value="1"/>
</dbReference>
<feature type="region of interest" description="Disordered" evidence="12">
    <location>
        <begin position="382"/>
        <end position="405"/>
    </location>
</feature>
<keyword evidence="14" id="KW-0732">Signal</keyword>
<feature type="chain" id="PRO_5004659934" description="Cystinosin homolog" evidence="14">
    <location>
        <begin position="26"/>
        <end position="405"/>
    </location>
</feature>
<dbReference type="GO" id="GO:0015184">
    <property type="term" value="F:L-cystine transmembrane transporter activity"/>
    <property type="evidence" value="ECO:0007669"/>
    <property type="project" value="TreeGrafter"/>
</dbReference>
<feature type="transmembrane region" description="Helical" evidence="13">
    <location>
        <begin position="277"/>
        <end position="297"/>
    </location>
</feature>
<evidence type="ECO:0000256" key="12">
    <source>
        <dbReference type="SAM" id="MobiDB-lite"/>
    </source>
</evidence>
<feature type="transmembrane region" description="Helical" evidence="13">
    <location>
        <begin position="251"/>
        <end position="271"/>
    </location>
</feature>
<reference evidence="15" key="1">
    <citation type="journal article" date="2014" name="Insect Biochem. Mol. Biol.">
        <title>An insight into the sialome of the frog biting fly, Corethrella appendiculata.</title>
        <authorList>
            <person name="Ribeiro J.M.C."/>
            <person name="Chagas A.C."/>
            <person name="Pham V.M."/>
            <person name="Lounibos L.P."/>
            <person name="Calvo E."/>
        </authorList>
    </citation>
    <scope>NUCLEOTIDE SEQUENCE</scope>
    <source>
        <tissue evidence="15">Salivary glands</tissue>
    </source>
</reference>
<keyword evidence="5" id="KW-0677">Repeat</keyword>
<evidence type="ECO:0000256" key="4">
    <source>
        <dbReference type="ARBA" id="ARBA00022692"/>
    </source>
</evidence>
<feature type="transmembrane region" description="Helical" evidence="13">
    <location>
        <begin position="170"/>
        <end position="197"/>
    </location>
</feature>
<dbReference type="GO" id="GO:0005765">
    <property type="term" value="C:lysosomal membrane"/>
    <property type="evidence" value="ECO:0007669"/>
    <property type="project" value="UniProtKB-SubCell"/>
</dbReference>
<evidence type="ECO:0000313" key="15">
    <source>
        <dbReference type="EMBL" id="JAB57118.1"/>
    </source>
</evidence>
<name>U5EI65_9DIPT</name>
<dbReference type="AlphaFoldDB" id="U5EI65"/>
<keyword evidence="7 13" id="KW-1133">Transmembrane helix</keyword>
<keyword evidence="9" id="KW-0458">Lysosome</keyword>
<organism evidence="15">
    <name type="scientific">Corethrella appendiculata</name>
    <dbReference type="NCBI Taxonomy" id="1370023"/>
    <lineage>
        <taxon>Eukaryota</taxon>
        <taxon>Metazoa</taxon>
        <taxon>Ecdysozoa</taxon>
        <taxon>Arthropoda</taxon>
        <taxon>Hexapoda</taxon>
        <taxon>Insecta</taxon>
        <taxon>Pterygota</taxon>
        <taxon>Neoptera</taxon>
        <taxon>Endopterygota</taxon>
        <taxon>Diptera</taxon>
        <taxon>Nematocera</taxon>
        <taxon>Culicoidea</taxon>
        <taxon>Chaoboridae</taxon>
        <taxon>Corethrella</taxon>
    </lineage>
</organism>
<feature type="transmembrane region" description="Helical" evidence="13">
    <location>
        <begin position="351"/>
        <end position="372"/>
    </location>
</feature>
<dbReference type="Gene3D" id="1.20.1280.290">
    <property type="match status" value="2"/>
</dbReference>
<dbReference type="NCBIfam" id="TIGR00951">
    <property type="entry name" value="2A43"/>
    <property type="match status" value="1"/>
</dbReference>
<feature type="transmembrane region" description="Helical" evidence="13">
    <location>
        <begin position="217"/>
        <end position="239"/>
    </location>
</feature>
<dbReference type="SMART" id="SM00679">
    <property type="entry name" value="CTNS"/>
    <property type="match status" value="2"/>
</dbReference>
<dbReference type="Pfam" id="PF04193">
    <property type="entry name" value="PQ-loop"/>
    <property type="match status" value="2"/>
</dbReference>
<evidence type="ECO:0000256" key="8">
    <source>
        <dbReference type="ARBA" id="ARBA00023136"/>
    </source>
</evidence>